<dbReference type="SMART" id="SM00028">
    <property type="entry name" value="TPR"/>
    <property type="match status" value="4"/>
</dbReference>
<dbReference type="Gene3D" id="1.25.40.10">
    <property type="entry name" value="Tetratricopeptide repeat domain"/>
    <property type="match status" value="2"/>
</dbReference>
<dbReference type="EMBL" id="JADIKG010000008">
    <property type="protein sequence ID" value="MFK2872005.1"/>
    <property type="molecule type" value="Genomic_DNA"/>
</dbReference>
<evidence type="ECO:0000256" key="2">
    <source>
        <dbReference type="PROSITE-ProRule" id="PRU00339"/>
    </source>
</evidence>
<dbReference type="Pfam" id="PF13469">
    <property type="entry name" value="Sulfotransfer_3"/>
    <property type="match status" value="1"/>
</dbReference>
<keyword evidence="4" id="KW-1185">Reference proteome</keyword>
<protein>
    <submittedName>
        <fullName evidence="3">Sulfotransferase</fullName>
    </submittedName>
</protein>
<feature type="repeat" description="TPR" evidence="2">
    <location>
        <begin position="81"/>
        <end position="114"/>
    </location>
</feature>
<dbReference type="Pfam" id="PF14559">
    <property type="entry name" value="TPR_19"/>
    <property type="match status" value="2"/>
</dbReference>
<comment type="caution">
    <text evidence="3">The sequence shown here is derived from an EMBL/GenBank/DDBJ whole genome shotgun (WGS) entry which is preliminary data.</text>
</comment>
<evidence type="ECO:0000256" key="1">
    <source>
        <dbReference type="ARBA" id="ARBA00022679"/>
    </source>
</evidence>
<dbReference type="SUPFAM" id="SSF48452">
    <property type="entry name" value="TPR-like"/>
    <property type="match status" value="2"/>
</dbReference>
<name>A0ABW8IPX3_9GAMM</name>
<organism evidence="3 4">
    <name type="scientific">Dyella lipolytica</name>
    <dbReference type="NCBI Taxonomy" id="1867835"/>
    <lineage>
        <taxon>Bacteria</taxon>
        <taxon>Pseudomonadati</taxon>
        <taxon>Pseudomonadota</taxon>
        <taxon>Gammaproteobacteria</taxon>
        <taxon>Lysobacterales</taxon>
        <taxon>Rhodanobacteraceae</taxon>
        <taxon>Dyella</taxon>
    </lineage>
</organism>
<dbReference type="Pfam" id="PF13432">
    <property type="entry name" value="TPR_16"/>
    <property type="match status" value="1"/>
</dbReference>
<proteinExistence type="predicted"/>
<reference evidence="3 4" key="1">
    <citation type="submission" date="2020-10" db="EMBL/GenBank/DDBJ databases">
        <title>Phylogeny of dyella-like bacteria.</title>
        <authorList>
            <person name="Fu J."/>
        </authorList>
    </citation>
    <scope>NUCLEOTIDE SEQUENCE [LARGE SCALE GENOMIC DNA]</scope>
    <source>
        <strain evidence="3 4">DHOB07</strain>
    </source>
</reference>
<dbReference type="RefSeq" id="WP_284402129.1">
    <property type="nucleotide sequence ID" value="NZ_BSNQ01000009.1"/>
</dbReference>
<keyword evidence="1" id="KW-0808">Transferase</keyword>
<gene>
    <name evidence="3" type="ORF">ISP13_00570</name>
</gene>
<dbReference type="Gene3D" id="3.40.50.300">
    <property type="entry name" value="P-loop containing nucleotide triphosphate hydrolases"/>
    <property type="match status" value="1"/>
</dbReference>
<evidence type="ECO:0000313" key="4">
    <source>
        <dbReference type="Proteomes" id="UP001620405"/>
    </source>
</evidence>
<dbReference type="PROSITE" id="PS50005">
    <property type="entry name" value="TPR"/>
    <property type="match status" value="1"/>
</dbReference>
<dbReference type="InterPro" id="IPR019734">
    <property type="entry name" value="TPR_rpt"/>
</dbReference>
<dbReference type="Proteomes" id="UP001620405">
    <property type="component" value="Unassembled WGS sequence"/>
</dbReference>
<dbReference type="InterPro" id="IPR026634">
    <property type="entry name" value="TPST-like"/>
</dbReference>
<dbReference type="InterPro" id="IPR027417">
    <property type="entry name" value="P-loop_NTPase"/>
</dbReference>
<dbReference type="SUPFAM" id="SSF52540">
    <property type="entry name" value="P-loop containing nucleoside triphosphate hydrolases"/>
    <property type="match status" value="1"/>
</dbReference>
<dbReference type="InterPro" id="IPR011990">
    <property type="entry name" value="TPR-like_helical_dom_sf"/>
</dbReference>
<dbReference type="PANTHER" id="PTHR12788:SF10">
    <property type="entry name" value="PROTEIN-TYROSINE SULFOTRANSFERASE"/>
    <property type="match status" value="1"/>
</dbReference>
<sequence length="669" mass="75827">MNATATDPTLSPLELEVQRIRQLHADGQHAHALQAAQTLLAEVPDDVDALYLVARSQRYLGQIDAALQTLARLEQQRPHYSRVHEERGHCYVVMRDAPRAIDALLHAVNINPALPSSWNLLEGLYRMTGDTANAATAASHVATLKRLAPEIVRATSHFSDGEFDPAEQIIRAYLLKAGNDVEAMRLLARIGLARDVLDDAEILLEAVLKIAPDFRAARYDYACVLLERHLYKRACEETEKLLAVDPRHLDYRALYASANVGLGEHERAIALYRELLRDAPGAADLHLSLAHSLKTQGRTAESIEAYRAAAAARADFGDAYWSLANLKTYRFTDEEIARMRAAEAAPSTQTVDRYHLSFALGKALEDRSEYAESWRYYSQGNALKRSESRYRPEIIETNTHRQIDVCTREFFASRDGVGDPRPDPIFIVGLPRAGSTLIEQILASHSRVEGTHELGEIPRMVLDLQGRQPDLDDPRYPGVLAELAHGDFLRLGEKYVSETRIYRGNKPYFIDKMPNNFRHIGLIHLMLPNAKIIDARREPIACCFSNLKQLFATGQEFTYSVEDIARYYRTYLDVMQHWDEVLPGRVLRVHHEDVVDDLESNVRRILDFCGLDFEPSCLEFYKTARSVRTASSEQVRQPIFRDGLDQWTKFEPWLGPLKDALGDALVRYR</sequence>
<dbReference type="PANTHER" id="PTHR12788">
    <property type="entry name" value="PROTEIN-TYROSINE SULFOTRANSFERASE 2"/>
    <property type="match status" value="1"/>
</dbReference>
<keyword evidence="2" id="KW-0802">TPR repeat</keyword>
<evidence type="ECO:0000313" key="3">
    <source>
        <dbReference type="EMBL" id="MFK2872005.1"/>
    </source>
</evidence>
<accession>A0ABW8IPX3</accession>